<keyword evidence="1" id="KW-0732">Signal</keyword>
<dbReference type="InterPro" id="IPR032675">
    <property type="entry name" value="LRR_dom_sf"/>
</dbReference>
<sequence length="287" mass="31945">MRMPLCCLSSLVRLRIVSVVVDMVMPPDGQQSQSQRPLDALRNLKVGGDSSFVSIFNESKLQLGLRDCLASVEELEIYRCSNIVRWPLEELRCLPRLRSLHIRDCSKLEGKGSSPEEEEVLPLPQLERLIIGCCDSLLEIPKLPASLEEMVIRYNRSLVALPSNLGNLAKLRNLDVCNCGGLKALPDGMDGLTSLEQLSIGGCPGIEKLPQGLLQRLPALKYLYISRCPDLKRRCEEGGEYFDLISSIPEKVFPIWLEARVARVRRSPSAGEGSNVCVPHLGFTPFY</sequence>
<name>A0A0A9DX19_ARUDO</name>
<reference evidence="2" key="1">
    <citation type="submission" date="2014-09" db="EMBL/GenBank/DDBJ databases">
        <authorList>
            <person name="Magalhaes I.L.F."/>
            <person name="Oliveira U."/>
            <person name="Santos F.R."/>
            <person name="Vidigal T.H.D.A."/>
            <person name="Brescovit A.D."/>
            <person name="Santos A.J."/>
        </authorList>
    </citation>
    <scope>NUCLEOTIDE SEQUENCE</scope>
    <source>
        <tissue evidence="2">Shoot tissue taken approximately 20 cm above the soil surface</tissue>
    </source>
</reference>
<feature type="signal peptide" evidence="1">
    <location>
        <begin position="1"/>
        <end position="19"/>
    </location>
</feature>
<protein>
    <submittedName>
        <fullName evidence="2">Uncharacterized protein</fullName>
    </submittedName>
</protein>
<accession>A0A0A9DX19</accession>
<evidence type="ECO:0000313" key="2">
    <source>
        <dbReference type="EMBL" id="JAD88317.1"/>
    </source>
</evidence>
<dbReference type="Gene3D" id="3.80.10.10">
    <property type="entry name" value="Ribonuclease Inhibitor"/>
    <property type="match status" value="2"/>
</dbReference>
<dbReference type="SUPFAM" id="SSF52047">
    <property type="entry name" value="RNI-like"/>
    <property type="match status" value="1"/>
</dbReference>
<organism evidence="2">
    <name type="scientific">Arundo donax</name>
    <name type="common">Giant reed</name>
    <name type="synonym">Donax arundinaceus</name>
    <dbReference type="NCBI Taxonomy" id="35708"/>
    <lineage>
        <taxon>Eukaryota</taxon>
        <taxon>Viridiplantae</taxon>
        <taxon>Streptophyta</taxon>
        <taxon>Embryophyta</taxon>
        <taxon>Tracheophyta</taxon>
        <taxon>Spermatophyta</taxon>
        <taxon>Magnoliopsida</taxon>
        <taxon>Liliopsida</taxon>
        <taxon>Poales</taxon>
        <taxon>Poaceae</taxon>
        <taxon>PACMAD clade</taxon>
        <taxon>Arundinoideae</taxon>
        <taxon>Arundineae</taxon>
        <taxon>Arundo</taxon>
    </lineage>
</organism>
<reference evidence="2" key="2">
    <citation type="journal article" date="2015" name="Data Brief">
        <title>Shoot transcriptome of the giant reed, Arundo donax.</title>
        <authorList>
            <person name="Barrero R.A."/>
            <person name="Guerrero F.D."/>
            <person name="Moolhuijzen P."/>
            <person name="Goolsby J.A."/>
            <person name="Tidwell J."/>
            <person name="Bellgard S.E."/>
            <person name="Bellgard M.I."/>
        </authorList>
    </citation>
    <scope>NUCLEOTIDE SEQUENCE</scope>
    <source>
        <tissue evidence="2">Shoot tissue taken approximately 20 cm above the soil surface</tissue>
    </source>
</reference>
<dbReference type="AlphaFoldDB" id="A0A0A9DX19"/>
<dbReference type="EMBL" id="GBRH01209578">
    <property type="protein sequence ID" value="JAD88317.1"/>
    <property type="molecule type" value="Transcribed_RNA"/>
</dbReference>
<proteinExistence type="predicted"/>
<dbReference type="PANTHER" id="PTHR36766:SF30">
    <property type="entry name" value="TIR-NBS TYPE DISEASE RESISTANCE PROTEIN-RELATED"/>
    <property type="match status" value="1"/>
</dbReference>
<dbReference type="PANTHER" id="PTHR36766">
    <property type="entry name" value="PLANT BROAD-SPECTRUM MILDEW RESISTANCE PROTEIN RPW8"/>
    <property type="match status" value="1"/>
</dbReference>
<feature type="chain" id="PRO_5002046656" evidence="1">
    <location>
        <begin position="20"/>
        <end position="287"/>
    </location>
</feature>
<evidence type="ECO:0000256" key="1">
    <source>
        <dbReference type="SAM" id="SignalP"/>
    </source>
</evidence>